<evidence type="ECO:0000256" key="2">
    <source>
        <dbReference type="ARBA" id="ARBA00022692"/>
    </source>
</evidence>
<evidence type="ECO:0000256" key="1">
    <source>
        <dbReference type="ARBA" id="ARBA00004141"/>
    </source>
</evidence>
<evidence type="ECO:0000256" key="5">
    <source>
        <dbReference type="RuleBase" id="RU363107"/>
    </source>
</evidence>
<dbReference type="EMBL" id="JAEPRB010000021">
    <property type="protein sequence ID" value="KAG2226037.1"/>
    <property type="molecule type" value="Genomic_DNA"/>
</dbReference>
<keyword evidence="2 5" id="KW-0812">Transmembrane</keyword>
<dbReference type="PANTHER" id="PTHR19317">
    <property type="entry name" value="PRENYLATED RAB ACCEPTOR 1-RELATED"/>
    <property type="match status" value="1"/>
</dbReference>
<dbReference type="GO" id="GO:0016020">
    <property type="term" value="C:membrane"/>
    <property type="evidence" value="ECO:0007669"/>
    <property type="project" value="UniProtKB-SubCell"/>
</dbReference>
<comment type="subcellular location">
    <subcellularLocation>
        <location evidence="1 5">Membrane</location>
        <topology evidence="1 5">Multi-pass membrane protein</topology>
    </subcellularLocation>
</comment>
<keyword evidence="3 5" id="KW-1133">Transmembrane helix</keyword>
<dbReference type="GO" id="GO:0005794">
    <property type="term" value="C:Golgi apparatus"/>
    <property type="evidence" value="ECO:0007669"/>
    <property type="project" value="TreeGrafter"/>
</dbReference>
<dbReference type="OrthoDB" id="63113at2759"/>
<feature type="transmembrane region" description="Helical" evidence="5">
    <location>
        <begin position="134"/>
        <end position="166"/>
    </location>
</feature>
<dbReference type="Pfam" id="PF03208">
    <property type="entry name" value="PRA1"/>
    <property type="match status" value="1"/>
</dbReference>
<sequence>MSTAEPLISGAAAQHVGNAMAAEAESRFSSSLEGIKKFRQEKLSNLRPLGDFFDKNRFSFTTSFAEISKRWNYNLQYFGANYLLIVLGLAIYAVITNWMLLFTIAFIFGGFYVISRLNGPLTLGGTSISPSSLYAGYAGASLILLLFSGATGAVFWIIGAAAIVVLGHAALLEPGLDNEFGADAQV</sequence>
<evidence type="ECO:0000256" key="3">
    <source>
        <dbReference type="ARBA" id="ARBA00022989"/>
    </source>
</evidence>
<name>A0A8H7SB20_9FUNG</name>
<comment type="similarity">
    <text evidence="5">Belongs to the PRA1 family.</text>
</comment>
<evidence type="ECO:0000256" key="4">
    <source>
        <dbReference type="ARBA" id="ARBA00023136"/>
    </source>
</evidence>
<evidence type="ECO:0000313" key="6">
    <source>
        <dbReference type="EMBL" id="KAG2226037.1"/>
    </source>
</evidence>
<dbReference type="InterPro" id="IPR004895">
    <property type="entry name" value="Prenylated_rab_accept_PRA1"/>
</dbReference>
<feature type="transmembrane region" description="Helical" evidence="5">
    <location>
        <begin position="82"/>
        <end position="114"/>
    </location>
</feature>
<evidence type="ECO:0000313" key="7">
    <source>
        <dbReference type="Proteomes" id="UP000646827"/>
    </source>
</evidence>
<dbReference type="PANTHER" id="PTHR19317:SF0">
    <property type="entry name" value="PRENYLATED RAB ACCEPTOR PROTEIN 1"/>
    <property type="match status" value="1"/>
</dbReference>
<proteinExistence type="inferred from homology"/>
<protein>
    <recommendedName>
        <fullName evidence="5">PRA1 family protein</fullName>
    </recommendedName>
</protein>
<accession>A0A8H7SB20</accession>
<dbReference type="AlphaFoldDB" id="A0A8H7SB20"/>
<keyword evidence="4 5" id="KW-0472">Membrane</keyword>
<keyword evidence="7" id="KW-1185">Reference proteome</keyword>
<gene>
    <name evidence="6" type="ORF">INT45_002503</name>
</gene>
<reference evidence="6 7" key="1">
    <citation type="submission" date="2020-12" db="EMBL/GenBank/DDBJ databases">
        <title>Metabolic potential, ecology and presence of endohyphal bacteria is reflected in genomic diversity of Mucoromycotina.</title>
        <authorList>
            <person name="Muszewska A."/>
            <person name="Okrasinska A."/>
            <person name="Steczkiewicz K."/>
            <person name="Drgas O."/>
            <person name="Orlowska M."/>
            <person name="Perlinska-Lenart U."/>
            <person name="Aleksandrzak-Piekarczyk T."/>
            <person name="Szatraj K."/>
            <person name="Zielenkiewicz U."/>
            <person name="Pilsyk S."/>
            <person name="Malc E."/>
            <person name="Mieczkowski P."/>
            <person name="Kruszewska J.S."/>
            <person name="Biernat P."/>
            <person name="Pawlowska J."/>
        </authorList>
    </citation>
    <scope>NUCLEOTIDE SEQUENCE [LARGE SCALE GENOMIC DNA]</scope>
    <source>
        <strain evidence="6 7">CBS 142.35</strain>
    </source>
</reference>
<dbReference type="Proteomes" id="UP000646827">
    <property type="component" value="Unassembled WGS sequence"/>
</dbReference>
<organism evidence="6 7">
    <name type="scientific">Circinella minor</name>
    <dbReference type="NCBI Taxonomy" id="1195481"/>
    <lineage>
        <taxon>Eukaryota</taxon>
        <taxon>Fungi</taxon>
        <taxon>Fungi incertae sedis</taxon>
        <taxon>Mucoromycota</taxon>
        <taxon>Mucoromycotina</taxon>
        <taxon>Mucoromycetes</taxon>
        <taxon>Mucorales</taxon>
        <taxon>Lichtheimiaceae</taxon>
        <taxon>Circinella</taxon>
    </lineage>
</organism>
<comment type="caution">
    <text evidence="6">The sequence shown here is derived from an EMBL/GenBank/DDBJ whole genome shotgun (WGS) entry which is preliminary data.</text>
</comment>